<dbReference type="RefSeq" id="WP_150039019.1">
    <property type="nucleotide sequence ID" value="NZ_OW485601.1"/>
</dbReference>
<organism evidence="2 3">
    <name type="scientific">Rhodovastum atsumiense</name>
    <dbReference type="NCBI Taxonomy" id="504468"/>
    <lineage>
        <taxon>Bacteria</taxon>
        <taxon>Pseudomonadati</taxon>
        <taxon>Pseudomonadota</taxon>
        <taxon>Alphaproteobacteria</taxon>
        <taxon>Acetobacterales</taxon>
        <taxon>Acetobacteraceae</taxon>
        <taxon>Rhodovastum</taxon>
    </lineage>
</organism>
<keyword evidence="3" id="KW-1185">Reference proteome</keyword>
<dbReference type="AlphaFoldDB" id="A0A5M6J0J6"/>
<gene>
    <name evidence="2" type="ORF">F1189_02505</name>
</gene>
<evidence type="ECO:0000313" key="2">
    <source>
        <dbReference type="EMBL" id="KAA5614093.1"/>
    </source>
</evidence>
<dbReference type="Proteomes" id="UP000325255">
    <property type="component" value="Unassembled WGS sequence"/>
</dbReference>
<dbReference type="InterPro" id="IPR001296">
    <property type="entry name" value="Glyco_trans_1"/>
</dbReference>
<protein>
    <submittedName>
        <fullName evidence="2">Glycosyltransferase family 4 protein</fullName>
    </submittedName>
</protein>
<proteinExistence type="predicted"/>
<feature type="domain" description="Glycosyl transferase family 1" evidence="1">
    <location>
        <begin position="241"/>
        <end position="398"/>
    </location>
</feature>
<dbReference type="InterPro" id="IPR050194">
    <property type="entry name" value="Glycosyltransferase_grp1"/>
</dbReference>
<dbReference type="SUPFAM" id="SSF53756">
    <property type="entry name" value="UDP-Glycosyltransferase/glycogen phosphorylase"/>
    <property type="match status" value="1"/>
</dbReference>
<evidence type="ECO:0000313" key="3">
    <source>
        <dbReference type="Proteomes" id="UP000325255"/>
    </source>
</evidence>
<dbReference type="EMBL" id="VWPK01000003">
    <property type="protein sequence ID" value="KAA5614093.1"/>
    <property type="molecule type" value="Genomic_DNA"/>
</dbReference>
<sequence length="423" mass="47923">MDNTRSDEIVADSSEIDLGIPNSVQIGRYKQKPIWPAPELFRSKLPPRPNLRIALVHEWLETYAGSERVLEQLLQCFPEADVFAVVDFVKESERAFLGGRKVNTTFIQHMPFARRNFRNYIGLMPIAVQQLDVSGYDVIISNNHAVAKGVLTGPDQIHVAYVHSPMRYAWDLQHQYLAQSGLKTGLKGAYARWLLGRLRQWDVVSSHQVDHFAANSNYIARRVGKVYRRNARVIFPPVNTDRFQIGPVKDDFYLVACRFVPYKRVDVVVESFARHPDRKLVVVGDGPERERVRRAAQNAPNIFFKGVVPQPELIDLLQRARAYVYAAEEDFGIALAEAQACGTPVIAFGRGGAVDIVVTEENGQPTGLLFDRQDADAVSEAIDRFERIESDITKHDCRLNALRFSEPRFRQEFHDFVGSVAGF</sequence>
<dbReference type="Pfam" id="PF00534">
    <property type="entry name" value="Glycos_transf_1"/>
    <property type="match status" value="1"/>
</dbReference>
<evidence type="ECO:0000259" key="1">
    <source>
        <dbReference type="Pfam" id="PF00534"/>
    </source>
</evidence>
<dbReference type="GO" id="GO:0016757">
    <property type="term" value="F:glycosyltransferase activity"/>
    <property type="evidence" value="ECO:0007669"/>
    <property type="project" value="InterPro"/>
</dbReference>
<accession>A0A5M6J0J6</accession>
<dbReference type="PANTHER" id="PTHR45947">
    <property type="entry name" value="SULFOQUINOVOSYL TRANSFERASE SQD2"/>
    <property type="match status" value="1"/>
</dbReference>
<dbReference type="PANTHER" id="PTHR45947:SF3">
    <property type="entry name" value="SULFOQUINOVOSYL TRANSFERASE SQD2"/>
    <property type="match status" value="1"/>
</dbReference>
<comment type="caution">
    <text evidence="2">The sequence shown here is derived from an EMBL/GenBank/DDBJ whole genome shotgun (WGS) entry which is preliminary data.</text>
</comment>
<reference evidence="2 3" key="1">
    <citation type="submission" date="2019-09" db="EMBL/GenBank/DDBJ databases">
        <title>Genome sequence of Rhodovastum atsumiense, a diverse member of the Acetobacteraceae family of non-sulfur purple photosynthetic bacteria.</title>
        <authorList>
            <person name="Meyer T."/>
            <person name="Kyndt J."/>
        </authorList>
    </citation>
    <scope>NUCLEOTIDE SEQUENCE [LARGE SCALE GENOMIC DNA]</scope>
    <source>
        <strain evidence="2 3">DSM 21279</strain>
    </source>
</reference>
<dbReference type="Gene3D" id="3.40.50.2000">
    <property type="entry name" value="Glycogen Phosphorylase B"/>
    <property type="match status" value="2"/>
</dbReference>
<dbReference type="OrthoDB" id="9801573at2"/>
<name>A0A5M6J0J6_9PROT</name>
<keyword evidence="2" id="KW-0808">Transferase</keyword>